<dbReference type="PANTHER" id="PTHR23028">
    <property type="entry name" value="ACETYLTRANSFERASE"/>
    <property type="match status" value="1"/>
</dbReference>
<dbReference type="InterPro" id="IPR002656">
    <property type="entry name" value="Acyl_transf_3_dom"/>
</dbReference>
<keyword evidence="1" id="KW-0472">Membrane</keyword>
<dbReference type="GO" id="GO:0016747">
    <property type="term" value="F:acyltransferase activity, transferring groups other than amino-acyl groups"/>
    <property type="evidence" value="ECO:0007669"/>
    <property type="project" value="InterPro"/>
</dbReference>
<keyword evidence="1" id="KW-1133">Transmembrane helix</keyword>
<dbReference type="EMBL" id="JADZGI010000001">
    <property type="protein sequence ID" value="MBH0112971.1"/>
    <property type="molecule type" value="Genomic_DNA"/>
</dbReference>
<keyword evidence="1" id="KW-0812">Transmembrane</keyword>
<feature type="transmembrane region" description="Helical" evidence="1">
    <location>
        <begin position="100"/>
        <end position="122"/>
    </location>
</feature>
<dbReference type="InterPro" id="IPR050879">
    <property type="entry name" value="Acyltransferase_3"/>
</dbReference>
<feature type="transmembrane region" description="Helical" evidence="1">
    <location>
        <begin position="183"/>
        <end position="201"/>
    </location>
</feature>
<feature type="transmembrane region" description="Helical" evidence="1">
    <location>
        <begin position="70"/>
        <end position="88"/>
    </location>
</feature>
<sequence length="376" mass="41336">MESLDGLRGIAAIAVLLHHVRLTPTGFIWGYLAVDFFFLLSGYVIGTVYEARFQAGLGVRAYMLQRLERLYPMIIIGGLLGLLCWSIAVPTGYFGIESDVGWFAVLVSFFLLVPFTASRTAYVHNPAQWSIMFELCANLFHAIFHRWLKTWLLAVIVGGSFIALLVIADRHWVINYGWGVDNVHLGLPRVVFSYFLGVLLFRLEKHWIARVPVLPAWLPALLLFCLLGQPSTTISQLFNHYRDPLIVGLAFPALLMLGRVSTGFGRASRALGALSYPLYLVQGGMLTLGEHLLARVQIGSGVAFYAVLLAGGAIIVGLSYLLGIYVDEPLNVWRRKARRRRMPAAAPSAGPEPESELEPALVPVPAPVLSGQAVPG</sequence>
<keyword evidence="3" id="KW-0808">Transferase</keyword>
<reference evidence="3" key="1">
    <citation type="submission" date="2020-11" db="EMBL/GenBank/DDBJ databases">
        <title>Novosphingobium aureum sp. nov., a marine bacterium isolated from sediment of a salt flat.</title>
        <authorList>
            <person name="Yoo Y."/>
            <person name="Kim J.-J."/>
        </authorList>
    </citation>
    <scope>NUCLEOTIDE SEQUENCE</scope>
    <source>
        <strain evidence="3">YJ-S2-02</strain>
    </source>
</reference>
<feature type="domain" description="Acyltransferase 3" evidence="2">
    <location>
        <begin position="2"/>
        <end position="321"/>
    </location>
</feature>
<dbReference type="RefSeq" id="WP_197162872.1">
    <property type="nucleotide sequence ID" value="NZ_JADZGI010000001.1"/>
</dbReference>
<keyword evidence="4" id="KW-1185">Reference proteome</keyword>
<feature type="transmembrane region" description="Helical" evidence="1">
    <location>
        <begin position="244"/>
        <end position="264"/>
    </location>
</feature>
<dbReference type="AlphaFoldDB" id="A0A931HCL5"/>
<dbReference type="Proteomes" id="UP000617634">
    <property type="component" value="Unassembled WGS sequence"/>
</dbReference>
<organism evidence="3 4">
    <name type="scientific">Novosphingobium aureum</name>
    <dbReference type="NCBI Taxonomy" id="2792964"/>
    <lineage>
        <taxon>Bacteria</taxon>
        <taxon>Pseudomonadati</taxon>
        <taxon>Pseudomonadota</taxon>
        <taxon>Alphaproteobacteria</taxon>
        <taxon>Sphingomonadales</taxon>
        <taxon>Sphingomonadaceae</taxon>
        <taxon>Novosphingobium</taxon>
    </lineage>
</organism>
<evidence type="ECO:0000256" key="1">
    <source>
        <dbReference type="SAM" id="Phobius"/>
    </source>
</evidence>
<feature type="transmembrane region" description="Helical" evidence="1">
    <location>
        <begin position="150"/>
        <end position="168"/>
    </location>
</feature>
<comment type="caution">
    <text evidence="3">The sequence shown here is derived from an EMBL/GenBank/DDBJ whole genome shotgun (WGS) entry which is preliminary data.</text>
</comment>
<evidence type="ECO:0000313" key="3">
    <source>
        <dbReference type="EMBL" id="MBH0112971.1"/>
    </source>
</evidence>
<protein>
    <submittedName>
        <fullName evidence="3">Acyltransferase</fullName>
    </submittedName>
</protein>
<evidence type="ECO:0000313" key="4">
    <source>
        <dbReference type="Proteomes" id="UP000617634"/>
    </source>
</evidence>
<feature type="transmembrane region" description="Helical" evidence="1">
    <location>
        <begin position="276"/>
        <end position="296"/>
    </location>
</feature>
<evidence type="ECO:0000259" key="2">
    <source>
        <dbReference type="Pfam" id="PF01757"/>
    </source>
</evidence>
<name>A0A931HCL5_9SPHN</name>
<dbReference type="PANTHER" id="PTHR23028:SF134">
    <property type="entry name" value="PUTATIVE (AFU_ORTHOLOGUE AFUA_4G08520)-RELATED"/>
    <property type="match status" value="1"/>
</dbReference>
<feature type="transmembrane region" description="Helical" evidence="1">
    <location>
        <begin position="28"/>
        <end position="49"/>
    </location>
</feature>
<accession>A0A931HCL5</accession>
<proteinExistence type="predicted"/>
<gene>
    <name evidence="3" type="ORF">I5E68_08410</name>
</gene>
<feature type="transmembrane region" description="Helical" evidence="1">
    <location>
        <begin position="302"/>
        <end position="326"/>
    </location>
</feature>
<feature type="transmembrane region" description="Helical" evidence="1">
    <location>
        <begin position="213"/>
        <end position="232"/>
    </location>
</feature>
<dbReference type="Pfam" id="PF01757">
    <property type="entry name" value="Acyl_transf_3"/>
    <property type="match status" value="1"/>
</dbReference>
<keyword evidence="3" id="KW-0012">Acyltransferase</keyword>